<evidence type="ECO:0000313" key="2">
    <source>
        <dbReference type="EMBL" id="AIQ69559.1"/>
    </source>
</evidence>
<dbReference type="KEGG" id="pgm:PGRAT_19435"/>
<gene>
    <name evidence="2" type="ORF">PGRAT_19435</name>
</gene>
<evidence type="ECO:0000313" key="3">
    <source>
        <dbReference type="Proteomes" id="UP000029500"/>
    </source>
</evidence>
<keyword evidence="1" id="KW-1133">Transmembrane helix</keyword>
<dbReference type="RefSeq" id="WP_025707842.1">
    <property type="nucleotide sequence ID" value="NZ_CP009287.1"/>
</dbReference>
<feature type="transmembrane region" description="Helical" evidence="1">
    <location>
        <begin position="7"/>
        <end position="27"/>
    </location>
</feature>
<dbReference type="OrthoDB" id="2626875at2"/>
<dbReference type="EMBL" id="CP009287">
    <property type="protein sequence ID" value="AIQ69559.1"/>
    <property type="molecule type" value="Genomic_DNA"/>
</dbReference>
<dbReference type="eggNOG" id="ENOG5033HKD">
    <property type="taxonomic scope" value="Bacteria"/>
</dbReference>
<sequence length="123" mass="13807">MTTKKRNFVIAVVAIPIIFILGFLFMFTNIINPSTIFVSQCNVTNNSISIKGAFTDSANKYRGYKLTYKDNTLYIKIKGSLLSFNGSAGDFNISINNDFGNIQKIYLQGSNSSQRTLIWSKQK</sequence>
<keyword evidence="1" id="KW-0472">Membrane</keyword>
<keyword evidence="3" id="KW-1185">Reference proteome</keyword>
<dbReference type="AlphaFoldDB" id="A0A089NKH0"/>
<dbReference type="Proteomes" id="UP000029500">
    <property type="component" value="Chromosome"/>
</dbReference>
<protein>
    <submittedName>
        <fullName evidence="2">Uncharacterized protein</fullName>
    </submittedName>
</protein>
<evidence type="ECO:0000256" key="1">
    <source>
        <dbReference type="SAM" id="Phobius"/>
    </source>
</evidence>
<reference evidence="2 3" key="1">
    <citation type="submission" date="2014-08" db="EMBL/GenBank/DDBJ databases">
        <title>Comparative genomics of the Paenibacillus odorifer group.</title>
        <authorList>
            <person name="den Bakker H.C."/>
            <person name="Tsai Y.-C."/>
            <person name="Martin N."/>
            <person name="Korlach J."/>
            <person name="Wiedmann M."/>
        </authorList>
    </citation>
    <scope>NUCLEOTIDE SEQUENCE [LARGE SCALE GENOMIC DNA]</scope>
    <source>
        <strain evidence="2 3">DSM 15220</strain>
    </source>
</reference>
<organism evidence="2 3">
    <name type="scientific">Paenibacillus graminis</name>
    <dbReference type="NCBI Taxonomy" id="189425"/>
    <lineage>
        <taxon>Bacteria</taxon>
        <taxon>Bacillati</taxon>
        <taxon>Bacillota</taxon>
        <taxon>Bacilli</taxon>
        <taxon>Bacillales</taxon>
        <taxon>Paenibacillaceae</taxon>
        <taxon>Paenibacillus</taxon>
    </lineage>
</organism>
<proteinExistence type="predicted"/>
<keyword evidence="1" id="KW-0812">Transmembrane</keyword>
<name>A0A089NKH0_9BACL</name>
<accession>A0A089NKH0</accession>
<dbReference type="HOGENOM" id="CLU_140938_0_0_9"/>